<dbReference type="EMBL" id="FZOQ01000040">
    <property type="protein sequence ID" value="SNT28682.1"/>
    <property type="molecule type" value="Genomic_DNA"/>
</dbReference>
<proteinExistence type="inferred from homology"/>
<dbReference type="InterPro" id="IPR058624">
    <property type="entry name" value="MdtA-like_HH"/>
</dbReference>
<dbReference type="InterPro" id="IPR058627">
    <property type="entry name" value="MdtA-like_C"/>
</dbReference>
<dbReference type="Gene3D" id="2.40.420.20">
    <property type="match status" value="1"/>
</dbReference>
<evidence type="ECO:0000313" key="8">
    <source>
        <dbReference type="EMBL" id="SNT28682.1"/>
    </source>
</evidence>
<dbReference type="OrthoDB" id="9801814at2"/>
<comment type="similarity">
    <text evidence="2">Belongs to the membrane fusion protein (MFP) (TC 8.A.1) family.</text>
</comment>
<keyword evidence="9" id="KW-1185">Reference proteome</keyword>
<protein>
    <submittedName>
        <fullName evidence="8">Membrane fusion protein, multidrug efflux system</fullName>
    </submittedName>
</protein>
<accession>A0A239LFF8</accession>
<feature type="domain" description="Multidrug resistance protein MdtA-like alpha-helical hairpin" evidence="4">
    <location>
        <begin position="104"/>
        <end position="173"/>
    </location>
</feature>
<dbReference type="Pfam" id="PF25967">
    <property type="entry name" value="RND-MFP_C"/>
    <property type="match status" value="1"/>
</dbReference>
<feature type="domain" description="Multidrug resistance protein MdtA-like barrel-sandwich hybrid" evidence="5">
    <location>
        <begin position="64"/>
        <end position="199"/>
    </location>
</feature>
<evidence type="ECO:0000313" key="9">
    <source>
        <dbReference type="Proteomes" id="UP000198432"/>
    </source>
</evidence>
<dbReference type="Gene3D" id="2.40.30.170">
    <property type="match status" value="1"/>
</dbReference>
<reference evidence="9" key="1">
    <citation type="submission" date="2017-06" db="EMBL/GenBank/DDBJ databases">
        <authorList>
            <person name="Varghese N."/>
            <person name="Submissions S."/>
        </authorList>
    </citation>
    <scope>NUCLEOTIDE SEQUENCE [LARGE SCALE GENOMIC DNA]</scope>
    <source>
        <strain evidence="9">NKM1</strain>
    </source>
</reference>
<dbReference type="Pfam" id="PF25944">
    <property type="entry name" value="Beta-barrel_RND"/>
    <property type="match status" value="1"/>
</dbReference>
<sequence>MIIVINKVSYLCFIVLSAFLLGCSAKGQVKVSDKEVSQVPVTQLIAVDTVLHNDYVADVQAVKHVEIRARVEGFLERVYIDEGQEVKKGQPLFRISAEEYEAGLAKAKANLRNAIAEAMAAELEVGRVKLLVENEVVSLSELDLAKAKLKAANAKVEEARSAQSNASTRLSYTYIRAPFSGMIDRIPLKQGSYVEEGTLLTSVSDLAAAYAYFNVSEREYLALKKAQQKGQASRSNKVKLVLADGTLYPYPGTIETMEGVFDASTGSIAYRARFPNPNKLLKHHSTGKVRLFSEVNDALLVPQKATFEIQDQSFVYVVGRDNKVKIRSFRPKVRMPHFYIVEEGLQPGEKVVYEGIQDLREGTPIRPEEVPMDSLLLLSSL</sequence>
<dbReference type="Pfam" id="PF25876">
    <property type="entry name" value="HH_MFP_RND"/>
    <property type="match status" value="1"/>
</dbReference>
<evidence type="ECO:0000259" key="6">
    <source>
        <dbReference type="Pfam" id="PF25944"/>
    </source>
</evidence>
<feature type="domain" description="Multidrug resistance protein MdtA-like beta-barrel" evidence="6">
    <location>
        <begin position="212"/>
        <end position="291"/>
    </location>
</feature>
<dbReference type="AlphaFoldDB" id="A0A239LFF8"/>
<evidence type="ECO:0000256" key="3">
    <source>
        <dbReference type="SAM" id="Coils"/>
    </source>
</evidence>
<keyword evidence="3" id="KW-0175">Coiled coil</keyword>
<evidence type="ECO:0000259" key="4">
    <source>
        <dbReference type="Pfam" id="PF25876"/>
    </source>
</evidence>
<evidence type="ECO:0000259" key="7">
    <source>
        <dbReference type="Pfam" id="PF25967"/>
    </source>
</evidence>
<evidence type="ECO:0000256" key="1">
    <source>
        <dbReference type="ARBA" id="ARBA00004196"/>
    </source>
</evidence>
<dbReference type="InterPro" id="IPR058626">
    <property type="entry name" value="MdtA-like_b-barrel"/>
</dbReference>
<feature type="coiled-coil region" evidence="3">
    <location>
        <begin position="97"/>
        <end position="162"/>
    </location>
</feature>
<gene>
    <name evidence="8" type="ORF">SAMN06296052_1408</name>
</gene>
<dbReference type="Gene3D" id="1.10.287.470">
    <property type="entry name" value="Helix hairpin bin"/>
    <property type="match status" value="1"/>
</dbReference>
<dbReference type="PROSITE" id="PS51257">
    <property type="entry name" value="PROKAR_LIPOPROTEIN"/>
    <property type="match status" value="1"/>
</dbReference>
<dbReference type="InterPro" id="IPR058625">
    <property type="entry name" value="MdtA-like_BSH"/>
</dbReference>
<comment type="subcellular location">
    <subcellularLocation>
        <location evidence="1">Cell envelope</location>
    </subcellularLocation>
</comment>
<dbReference type="SUPFAM" id="SSF111369">
    <property type="entry name" value="HlyD-like secretion proteins"/>
    <property type="match status" value="1"/>
</dbReference>
<organism evidence="8 9">
    <name type="scientific">Pontibacter ummariensis</name>
    <dbReference type="NCBI Taxonomy" id="1610492"/>
    <lineage>
        <taxon>Bacteria</taxon>
        <taxon>Pseudomonadati</taxon>
        <taxon>Bacteroidota</taxon>
        <taxon>Cytophagia</taxon>
        <taxon>Cytophagales</taxon>
        <taxon>Hymenobacteraceae</taxon>
        <taxon>Pontibacter</taxon>
    </lineage>
</organism>
<dbReference type="GO" id="GO:0030313">
    <property type="term" value="C:cell envelope"/>
    <property type="evidence" value="ECO:0007669"/>
    <property type="project" value="UniProtKB-SubCell"/>
</dbReference>
<dbReference type="Proteomes" id="UP000198432">
    <property type="component" value="Unassembled WGS sequence"/>
</dbReference>
<evidence type="ECO:0000259" key="5">
    <source>
        <dbReference type="Pfam" id="PF25917"/>
    </source>
</evidence>
<dbReference type="GO" id="GO:0005886">
    <property type="term" value="C:plasma membrane"/>
    <property type="evidence" value="ECO:0007669"/>
    <property type="project" value="TreeGrafter"/>
</dbReference>
<dbReference type="PANTHER" id="PTHR30158">
    <property type="entry name" value="ACRA/E-RELATED COMPONENT OF DRUG EFFLUX TRANSPORTER"/>
    <property type="match status" value="1"/>
</dbReference>
<feature type="domain" description="Multidrug resistance protein MdtA-like C-terminal permuted SH3" evidence="7">
    <location>
        <begin position="297"/>
        <end position="357"/>
    </location>
</feature>
<dbReference type="GO" id="GO:0046677">
    <property type="term" value="P:response to antibiotic"/>
    <property type="evidence" value="ECO:0007669"/>
    <property type="project" value="TreeGrafter"/>
</dbReference>
<name>A0A239LFF8_9BACT</name>
<dbReference type="PANTHER" id="PTHR30158:SF23">
    <property type="entry name" value="MULTIDRUG RESISTANCE PROTEIN MEXA"/>
    <property type="match status" value="1"/>
</dbReference>
<dbReference type="GO" id="GO:0022857">
    <property type="term" value="F:transmembrane transporter activity"/>
    <property type="evidence" value="ECO:0007669"/>
    <property type="project" value="InterPro"/>
</dbReference>
<dbReference type="InterPro" id="IPR006143">
    <property type="entry name" value="RND_pump_MFP"/>
</dbReference>
<dbReference type="Gene3D" id="2.40.50.100">
    <property type="match status" value="1"/>
</dbReference>
<dbReference type="Pfam" id="PF25917">
    <property type="entry name" value="BSH_RND"/>
    <property type="match status" value="1"/>
</dbReference>
<evidence type="ECO:0000256" key="2">
    <source>
        <dbReference type="ARBA" id="ARBA00009477"/>
    </source>
</evidence>
<dbReference type="NCBIfam" id="TIGR01730">
    <property type="entry name" value="RND_mfp"/>
    <property type="match status" value="1"/>
</dbReference>